<accession>A0AAE1T9Y4</accession>
<evidence type="ECO:0008006" key="4">
    <source>
        <dbReference type="Google" id="ProtNLM"/>
    </source>
</evidence>
<evidence type="ECO:0000256" key="1">
    <source>
        <dbReference type="SAM" id="MobiDB-lite"/>
    </source>
</evidence>
<feature type="compositionally biased region" description="Basic and acidic residues" evidence="1">
    <location>
        <begin position="52"/>
        <end position="65"/>
    </location>
</feature>
<reference evidence="2" key="1">
    <citation type="submission" date="2020-06" db="EMBL/GenBank/DDBJ databases">
        <authorList>
            <person name="Li T."/>
            <person name="Hu X."/>
            <person name="Zhang T."/>
            <person name="Song X."/>
            <person name="Zhang H."/>
            <person name="Dai N."/>
            <person name="Sheng W."/>
            <person name="Hou X."/>
            <person name="Wei L."/>
        </authorList>
    </citation>
    <scope>NUCLEOTIDE SEQUENCE</scope>
    <source>
        <strain evidence="2">K16</strain>
        <tissue evidence="2">Leaf</tissue>
    </source>
</reference>
<name>A0AAE1T9Y4_9LAMI</name>
<protein>
    <recommendedName>
        <fullName evidence="4">Reverse transcriptase domain-containing protein</fullName>
    </recommendedName>
</protein>
<gene>
    <name evidence="2" type="ORF">Sango_3043200</name>
</gene>
<organism evidence="2 3">
    <name type="scientific">Sesamum angolense</name>
    <dbReference type="NCBI Taxonomy" id="2727404"/>
    <lineage>
        <taxon>Eukaryota</taxon>
        <taxon>Viridiplantae</taxon>
        <taxon>Streptophyta</taxon>
        <taxon>Embryophyta</taxon>
        <taxon>Tracheophyta</taxon>
        <taxon>Spermatophyta</taxon>
        <taxon>Magnoliopsida</taxon>
        <taxon>eudicotyledons</taxon>
        <taxon>Gunneridae</taxon>
        <taxon>Pentapetalae</taxon>
        <taxon>asterids</taxon>
        <taxon>lamiids</taxon>
        <taxon>Lamiales</taxon>
        <taxon>Pedaliaceae</taxon>
        <taxon>Sesamum</taxon>
    </lineage>
</organism>
<evidence type="ECO:0000313" key="2">
    <source>
        <dbReference type="EMBL" id="KAK4384615.1"/>
    </source>
</evidence>
<feature type="compositionally biased region" description="Polar residues" evidence="1">
    <location>
        <begin position="41"/>
        <end position="50"/>
    </location>
</feature>
<proteinExistence type="predicted"/>
<dbReference type="EMBL" id="JACGWL010000059">
    <property type="protein sequence ID" value="KAK4384615.1"/>
    <property type="molecule type" value="Genomic_DNA"/>
</dbReference>
<reference evidence="2" key="2">
    <citation type="journal article" date="2024" name="Plant">
        <title>Genomic evolution and insights into agronomic trait innovations of Sesamum species.</title>
        <authorList>
            <person name="Miao H."/>
            <person name="Wang L."/>
            <person name="Qu L."/>
            <person name="Liu H."/>
            <person name="Sun Y."/>
            <person name="Le M."/>
            <person name="Wang Q."/>
            <person name="Wei S."/>
            <person name="Zheng Y."/>
            <person name="Lin W."/>
            <person name="Duan Y."/>
            <person name="Cao H."/>
            <person name="Xiong S."/>
            <person name="Wang X."/>
            <person name="Wei L."/>
            <person name="Li C."/>
            <person name="Ma Q."/>
            <person name="Ju M."/>
            <person name="Zhao R."/>
            <person name="Li G."/>
            <person name="Mu C."/>
            <person name="Tian Q."/>
            <person name="Mei H."/>
            <person name="Zhang T."/>
            <person name="Gao T."/>
            <person name="Zhang H."/>
        </authorList>
    </citation>
    <scope>NUCLEOTIDE SEQUENCE</scope>
    <source>
        <strain evidence="2">K16</strain>
    </source>
</reference>
<feature type="region of interest" description="Disordered" evidence="1">
    <location>
        <begin position="41"/>
        <end position="65"/>
    </location>
</feature>
<evidence type="ECO:0000313" key="3">
    <source>
        <dbReference type="Proteomes" id="UP001289374"/>
    </source>
</evidence>
<dbReference type="AlphaFoldDB" id="A0AAE1T9Y4"/>
<keyword evidence="3" id="KW-1185">Reference proteome</keyword>
<comment type="caution">
    <text evidence="2">The sequence shown here is derived from an EMBL/GenBank/DDBJ whole genome shotgun (WGS) entry which is preliminary data.</text>
</comment>
<dbReference type="Proteomes" id="UP001289374">
    <property type="component" value="Unassembled WGS sequence"/>
</dbReference>
<sequence>MDAVPSMAKPVVALEANDKAKATAFWARDLIIRSTKILRQQPSAGSNGEGNTRLDHVDPTENKVDPRNRAGIIDCSYLEGSEGHGKLAQWSSGRLLEWVIKSQLDWLFPIRQSLSNNVRLMNTTERLNPRSWVAHRLFKSMAIAIDDRVEGFPTMISRVTHLESVVPLYSSRLGSFQLRESSSARISLLKGVPFCSSRGTPKIRLCGSKRQCEVAVTYLRLHLMPIPKAGEPGPSSYKWSKIDPPRDNDISLWKCLDGMLVNDVWLSRWSDTFYLSLTSCTSDHSPLVLQGSYMQLRGGVAASYCYIDWLLGGERRAMFLDLRYLRPWARHIITYSEARQLIAPVTKDEAAWQIVVEDITSIVLEFFTIDRLVKQVNAMLLALIPKAHAPSTIVDFRPISCCNVLYKAITKIIVQRHCREIGLFQLCFGNDLLLFCKVDELSIQLFHHGLQFFAFLSGLCANPDKSHLILSKSAQGNHEMLLHLLGFKKKSYWYPKVAWRHVCLPIEGKQGIRNIMALNYALMMQTFLGKGTSSVSHILSIGLGLGKVSSCGRICSISLDLSFIDFLKASSNGDNHR</sequence>